<keyword evidence="1" id="KW-0472">Membrane</keyword>
<sequence length="106" mass="11874">MRSSNSSCGFHLFQFSTYAILSHDTWGYQQSVALHTTSINLWCIDSQQPSHTFALASFPFVSRKSAHPSIFRRLVLPQIRISTEMHLLWAAIALIGVTSAFQVGFA</sequence>
<protein>
    <submittedName>
        <fullName evidence="2">Uncharacterized protein</fullName>
    </submittedName>
</protein>
<proteinExistence type="predicted"/>
<dbReference type="Proteomes" id="UP000024635">
    <property type="component" value="Unassembled WGS sequence"/>
</dbReference>
<keyword evidence="3" id="KW-1185">Reference proteome</keyword>
<evidence type="ECO:0000256" key="1">
    <source>
        <dbReference type="SAM" id="Phobius"/>
    </source>
</evidence>
<keyword evidence="1" id="KW-1133">Transmembrane helix</keyword>
<dbReference type="AlphaFoldDB" id="A0A016WXK8"/>
<evidence type="ECO:0000313" key="2">
    <source>
        <dbReference type="EMBL" id="EYC43997.1"/>
    </source>
</evidence>
<name>A0A016WXK8_9BILA</name>
<comment type="caution">
    <text evidence="2">The sequence shown here is derived from an EMBL/GenBank/DDBJ whole genome shotgun (WGS) entry which is preliminary data.</text>
</comment>
<evidence type="ECO:0000313" key="3">
    <source>
        <dbReference type="Proteomes" id="UP000024635"/>
    </source>
</evidence>
<accession>A0A016WXK8</accession>
<feature type="transmembrane region" description="Helical" evidence="1">
    <location>
        <begin position="87"/>
        <end position="105"/>
    </location>
</feature>
<gene>
    <name evidence="2" type="primary">Acey_s0475.g2135</name>
    <name evidence="2" type="ORF">Y032_0475g2135</name>
</gene>
<reference evidence="3" key="1">
    <citation type="journal article" date="2015" name="Nat. Genet.">
        <title>The genome and transcriptome of the zoonotic hookworm Ancylostoma ceylanicum identify infection-specific gene families.</title>
        <authorList>
            <person name="Schwarz E.M."/>
            <person name="Hu Y."/>
            <person name="Antoshechkin I."/>
            <person name="Miller M.M."/>
            <person name="Sternberg P.W."/>
            <person name="Aroian R.V."/>
        </authorList>
    </citation>
    <scope>NUCLEOTIDE SEQUENCE</scope>
    <source>
        <strain evidence="3">HY135</strain>
    </source>
</reference>
<organism evidence="2 3">
    <name type="scientific">Ancylostoma ceylanicum</name>
    <dbReference type="NCBI Taxonomy" id="53326"/>
    <lineage>
        <taxon>Eukaryota</taxon>
        <taxon>Metazoa</taxon>
        <taxon>Ecdysozoa</taxon>
        <taxon>Nematoda</taxon>
        <taxon>Chromadorea</taxon>
        <taxon>Rhabditida</taxon>
        <taxon>Rhabditina</taxon>
        <taxon>Rhabditomorpha</taxon>
        <taxon>Strongyloidea</taxon>
        <taxon>Ancylostomatidae</taxon>
        <taxon>Ancylostomatinae</taxon>
        <taxon>Ancylostoma</taxon>
    </lineage>
</organism>
<dbReference type="EMBL" id="JARK01000075">
    <property type="protein sequence ID" value="EYC43997.1"/>
    <property type="molecule type" value="Genomic_DNA"/>
</dbReference>
<keyword evidence="1" id="KW-0812">Transmembrane</keyword>